<feature type="compositionally biased region" description="Low complexity" evidence="13">
    <location>
        <begin position="42"/>
        <end position="70"/>
    </location>
</feature>
<keyword evidence="8 12" id="KW-0378">Hydrolase</keyword>
<evidence type="ECO:0000256" key="8">
    <source>
        <dbReference type="ARBA" id="ARBA00022801"/>
    </source>
</evidence>
<dbReference type="GO" id="GO:0003796">
    <property type="term" value="F:lysozyme activity"/>
    <property type="evidence" value="ECO:0007669"/>
    <property type="project" value="UniProtKB-EC"/>
</dbReference>
<keyword evidence="7" id="KW-0081">Bacteriolytic enzyme</keyword>
<accession>A0A0U3QR59</accession>
<dbReference type="PANTHER" id="PTHR34135:SF2">
    <property type="entry name" value="LYSOZYME"/>
    <property type="match status" value="1"/>
</dbReference>
<dbReference type="GO" id="GO:0009253">
    <property type="term" value="P:peptidoglycan catabolic process"/>
    <property type="evidence" value="ECO:0007669"/>
    <property type="project" value="InterPro"/>
</dbReference>
<dbReference type="SUPFAM" id="SSF51445">
    <property type="entry name" value="(Trans)glycosidases"/>
    <property type="match status" value="1"/>
</dbReference>
<dbReference type="AlphaFoldDB" id="A0A0U3QR59"/>
<feature type="signal peptide" evidence="14">
    <location>
        <begin position="1"/>
        <end position="32"/>
    </location>
</feature>
<comment type="catalytic activity">
    <reaction evidence="1 12">
        <text>Hydrolysis of (1-&gt;4)-beta-linkages between N-acetylmuramic acid and N-acetyl-D-glucosamine residues in a peptidoglycan and between N-acetyl-D-glucosamine residues in chitodextrins.</text>
        <dbReference type="EC" id="3.2.1.17"/>
    </reaction>
</comment>
<keyword evidence="10 12" id="KW-0326">Glycosidase</keyword>
<dbReference type="InterPro" id="IPR008270">
    <property type="entry name" value="Glyco_hydro_25_AS"/>
</dbReference>
<dbReference type="Gene3D" id="3.20.20.80">
    <property type="entry name" value="Glycosidases"/>
    <property type="match status" value="1"/>
</dbReference>
<comment type="function">
    <text evidence="11">This enzyme has both lysozyme (acetylmuramidase) and diacetylmuramidase activities.</text>
</comment>
<dbReference type="GO" id="GO:0016052">
    <property type="term" value="P:carbohydrate catabolic process"/>
    <property type="evidence" value="ECO:0007669"/>
    <property type="project" value="TreeGrafter"/>
</dbReference>
<name>A0A0U3QR59_9MICC</name>
<dbReference type="KEGG" id="psul:AU252_18390"/>
<evidence type="ECO:0000256" key="7">
    <source>
        <dbReference type="ARBA" id="ARBA00022638"/>
    </source>
</evidence>
<feature type="compositionally biased region" description="Pro residues" evidence="13">
    <location>
        <begin position="71"/>
        <end position="92"/>
    </location>
</feature>
<dbReference type="PROSITE" id="PS00953">
    <property type="entry name" value="GLYCOSYL_HYDROL_F25_1"/>
    <property type="match status" value="1"/>
</dbReference>
<keyword evidence="5" id="KW-0964">Secreted</keyword>
<dbReference type="CDD" id="cd06412">
    <property type="entry name" value="GH25_CH-type"/>
    <property type="match status" value="1"/>
</dbReference>
<dbReference type="GO" id="GO:0031640">
    <property type="term" value="P:killing of cells of another organism"/>
    <property type="evidence" value="ECO:0007669"/>
    <property type="project" value="UniProtKB-KW"/>
</dbReference>
<dbReference type="GO" id="GO:0005576">
    <property type="term" value="C:extracellular region"/>
    <property type="evidence" value="ECO:0007669"/>
    <property type="project" value="UniProtKB-SubCell"/>
</dbReference>
<keyword evidence="14" id="KW-0732">Signal</keyword>
<sequence>MKRNQPNNHRPLLQVFGTAVLAAALLAGPGLAGVAFAVEPTPTPTTGSTSAPAPTSSAVSTQVPESATTPTPAPAAPVPSVAPTPTAAPSPAPESASINESMAEAVGVGGAEMGQRSARVAATSSSTSFKRLSTEALGTEGTWMPTFGIQGLDVSGHQPSVDWQHQWNMGARFAYVKASEGNYYTNPSYSSQYQGSRNVGMVRGAYHFAIPNWSSGADQALYFVQNGGGWTADGYTMPPVLDFEFNPYEGRTINGFYFGNTCYGMSPAQLGSWVRDFGNTMQSLTGRVPVIYTNTSWWNQCLGNPSGFGDYPLWVAAYPSSPTNNAGPVPSASWSTYSIWQYSSTGPLAGDSNVWNGDYSGLKAFASSGIPPAATQQIGAYRSSHPALGNTTTSIVCGLANGGCYQGFQGGTVMWSGSSGAFAVIAGPVAAAWRATGAEGGPAGYPTSDVVCGLKDNGCFQNFQGGSILSSSTSGAALIQPGAIRDYWAKNGYENGPLGYPTSNTTCGLRLSGCFQLFQAGSVLSSSSTGAQLVKSGPILDAWSRAGFENGLLGYPSADATCDATSCTQSFVGGVVAWTGASGAWPIFMGMADSWKSARSQSVPIGFPIGTEVCGIRGGGCFQLFQGGTLLFSPATGAFPVTGRMLDYWQKTGFENGSLGYPTSFAVCNLPDSGCLQSFEHGTVTYSAATSIQTVTAGAMRDGWNAYDSVTGSLGYPTSPKYCGLANDGCFQMFAKGALMYSPSTGAHPSLNGPIRDLWQREGFENGRLGYPASTVLCGLRNSGCFQNYLGGSVMWSQATGAHALHFGPIRDAWVKSGFENGSLGYPASAQICGLRDGGCFQNFEKGTVMWSPQTGAQPVTSAPIQARWAQAGFESGSLGYPTSGSVCGLRDGGCFQNFEKGTIMWSAASGAHPMVPGPIQQAWAGQGFENGALGYPTAPQTCTTGGQSCTQTFQSGRIEWTALGGAKIRP</sequence>
<dbReference type="GO" id="GO:0042742">
    <property type="term" value="P:defense response to bacterium"/>
    <property type="evidence" value="ECO:0007669"/>
    <property type="project" value="UniProtKB-KW"/>
</dbReference>
<evidence type="ECO:0000313" key="15">
    <source>
        <dbReference type="EMBL" id="ALV42884.1"/>
    </source>
</evidence>
<comment type="subcellular location">
    <subcellularLocation>
        <location evidence="2">Secreted</location>
    </subcellularLocation>
</comment>
<dbReference type="SMART" id="SM00641">
    <property type="entry name" value="Glyco_25"/>
    <property type="match status" value="1"/>
</dbReference>
<dbReference type="RefSeq" id="WP_058931959.1">
    <property type="nucleotide sequence ID" value="NZ_CP013747.1"/>
</dbReference>
<dbReference type="Pfam" id="PF08310">
    <property type="entry name" value="LGFP"/>
    <property type="match status" value="11"/>
</dbReference>
<dbReference type="Pfam" id="PF01183">
    <property type="entry name" value="Glyco_hydro_25"/>
    <property type="match status" value="1"/>
</dbReference>
<dbReference type="PANTHER" id="PTHR34135">
    <property type="entry name" value="LYSOZYME"/>
    <property type="match status" value="1"/>
</dbReference>
<proteinExistence type="inferred from homology"/>
<evidence type="ECO:0000256" key="14">
    <source>
        <dbReference type="SAM" id="SignalP"/>
    </source>
</evidence>
<reference evidence="15 16" key="1">
    <citation type="submission" date="2015-12" db="EMBL/GenBank/DDBJ databases">
        <authorList>
            <person name="Shamseldin A."/>
            <person name="Moawad H."/>
            <person name="Abd El-Rahim W.M."/>
            <person name="Sadowsky M.J."/>
        </authorList>
    </citation>
    <scope>NUCLEOTIDE SEQUENCE [LARGE SCALE GENOMIC DNA]</scope>
    <source>
        <strain evidence="15 16">Ar51</strain>
    </source>
</reference>
<dbReference type="PROSITE" id="PS51904">
    <property type="entry name" value="GLYCOSYL_HYDROL_F25_2"/>
    <property type="match status" value="1"/>
</dbReference>
<keyword evidence="9" id="KW-1015">Disulfide bond</keyword>
<evidence type="ECO:0000256" key="12">
    <source>
        <dbReference type="RuleBase" id="RU361176"/>
    </source>
</evidence>
<evidence type="ECO:0000313" key="16">
    <source>
        <dbReference type="Proteomes" id="UP000065151"/>
    </source>
</evidence>
<evidence type="ECO:0000256" key="11">
    <source>
        <dbReference type="ARBA" id="ARBA00055588"/>
    </source>
</evidence>
<gene>
    <name evidence="15" type="ORF">AU252_18390</name>
</gene>
<dbReference type="InterPro" id="IPR002053">
    <property type="entry name" value="Glyco_hydro_25"/>
</dbReference>
<dbReference type="GO" id="GO:0016998">
    <property type="term" value="P:cell wall macromolecule catabolic process"/>
    <property type="evidence" value="ECO:0007669"/>
    <property type="project" value="InterPro"/>
</dbReference>
<dbReference type="InterPro" id="IPR013207">
    <property type="entry name" value="LGFP"/>
</dbReference>
<protein>
    <recommendedName>
        <fullName evidence="4 12">Lysozyme</fullName>
        <ecNumber evidence="4 12">3.2.1.17</ecNumber>
    </recommendedName>
</protein>
<dbReference type="EC" id="3.2.1.17" evidence="4 12"/>
<evidence type="ECO:0000256" key="6">
    <source>
        <dbReference type="ARBA" id="ARBA00022529"/>
    </source>
</evidence>
<dbReference type="EMBL" id="CP013747">
    <property type="protein sequence ID" value="ALV42884.1"/>
    <property type="molecule type" value="Genomic_DNA"/>
</dbReference>
<dbReference type="STRING" id="121292.AU252_18390"/>
<comment type="similarity">
    <text evidence="3 12">Belongs to the glycosyl hydrolase 25 family.</text>
</comment>
<feature type="region of interest" description="Disordered" evidence="13">
    <location>
        <begin position="42"/>
        <end position="97"/>
    </location>
</feature>
<evidence type="ECO:0000256" key="4">
    <source>
        <dbReference type="ARBA" id="ARBA00012732"/>
    </source>
</evidence>
<evidence type="ECO:0000256" key="5">
    <source>
        <dbReference type="ARBA" id="ARBA00022525"/>
    </source>
</evidence>
<dbReference type="InterPro" id="IPR017853">
    <property type="entry name" value="GH"/>
</dbReference>
<evidence type="ECO:0000256" key="13">
    <source>
        <dbReference type="SAM" id="MobiDB-lite"/>
    </source>
</evidence>
<evidence type="ECO:0000256" key="3">
    <source>
        <dbReference type="ARBA" id="ARBA00010646"/>
    </source>
</evidence>
<dbReference type="InterPro" id="IPR018077">
    <property type="entry name" value="Glyco_hydro_fam25_subgr"/>
</dbReference>
<keyword evidence="6" id="KW-0929">Antimicrobial</keyword>
<evidence type="ECO:0000256" key="9">
    <source>
        <dbReference type="ARBA" id="ARBA00023157"/>
    </source>
</evidence>
<organism evidence="15">
    <name type="scientific">Pseudarthrobacter sulfonivorans</name>
    <dbReference type="NCBI Taxonomy" id="121292"/>
    <lineage>
        <taxon>Bacteria</taxon>
        <taxon>Bacillati</taxon>
        <taxon>Actinomycetota</taxon>
        <taxon>Actinomycetes</taxon>
        <taxon>Micrococcales</taxon>
        <taxon>Micrococcaceae</taxon>
        <taxon>Pseudarthrobacter</taxon>
    </lineage>
</organism>
<evidence type="ECO:0000256" key="1">
    <source>
        <dbReference type="ARBA" id="ARBA00000632"/>
    </source>
</evidence>
<evidence type="ECO:0000256" key="2">
    <source>
        <dbReference type="ARBA" id="ARBA00004613"/>
    </source>
</evidence>
<feature type="chain" id="PRO_5038501142" description="Lysozyme" evidence="14">
    <location>
        <begin position="33"/>
        <end position="971"/>
    </location>
</feature>
<dbReference type="Proteomes" id="UP000065151">
    <property type="component" value="Chromosome"/>
</dbReference>
<evidence type="ECO:0000256" key="10">
    <source>
        <dbReference type="ARBA" id="ARBA00023295"/>
    </source>
</evidence>
<dbReference type="FunFam" id="3.20.20.80:FF:000060">
    <property type="entry name" value="Lysozyme M1"/>
    <property type="match status" value="1"/>
</dbReference>